<gene>
    <name evidence="3" type="ORF">CHUV0807_1266</name>
</gene>
<dbReference type="InterPro" id="IPR029069">
    <property type="entry name" value="HotDog_dom_sf"/>
</dbReference>
<organism evidence="3 4">
    <name type="scientific">Cardiobacterium hominis</name>
    <dbReference type="NCBI Taxonomy" id="2718"/>
    <lineage>
        <taxon>Bacteria</taxon>
        <taxon>Pseudomonadati</taxon>
        <taxon>Pseudomonadota</taxon>
        <taxon>Gammaproteobacteria</taxon>
        <taxon>Cardiobacteriales</taxon>
        <taxon>Cardiobacteriaceae</taxon>
        <taxon>Cardiobacterium</taxon>
    </lineage>
</organism>
<dbReference type="InterPro" id="IPR000873">
    <property type="entry name" value="AMP-dep_synth/lig_dom"/>
</dbReference>
<dbReference type="Pfam" id="PF00501">
    <property type="entry name" value="AMP-binding"/>
    <property type="match status" value="1"/>
</dbReference>
<dbReference type="Gene3D" id="3.10.129.10">
    <property type="entry name" value="Hotdog Thioesterase"/>
    <property type="match status" value="1"/>
</dbReference>
<dbReference type="AlphaFoldDB" id="A0A1C3H4H7"/>
<dbReference type="Gene3D" id="3.30.300.30">
    <property type="match status" value="1"/>
</dbReference>
<dbReference type="InterPro" id="IPR042099">
    <property type="entry name" value="ANL_N_sf"/>
</dbReference>
<dbReference type="GO" id="GO:0016829">
    <property type="term" value="F:lyase activity"/>
    <property type="evidence" value="ECO:0007669"/>
    <property type="project" value="UniProtKB-KW"/>
</dbReference>
<dbReference type="InterPro" id="IPR054545">
    <property type="entry name" value="ApeI-like"/>
</dbReference>
<sequence>MNTILARALNRPLTATLHGRTLIAAACELAPRLHTAQRLACDDPLALITALLACAIAGQPADLLPRDDGASDTLRDSSIALDPAAAASLPPLADIALTLHTSGTSGDGSAVSKTLGAMLREAAALLTLPQLPAEAIALGSVQPQHLYGLTFRIFLSLLAGWQIDRPQHRYPELLLDASHRHHAPQIWISSPSLLHALAAHDLTPWRGRVALITSAGSRLEPADAARLREQLACPLLDIYGSTESGVIAVDDGSGRKVLPGVTTRRDSDGILHVNSPWTDGWLKTGDLVDENLQLLGRADRIVKRGDKRISLNTLEQTLNRHPYIADSYCAVHPDNGQLCAWLALNEDGVAAWREQGRKALTAQWRAYLQTQHDRLAVPRHIRVTDRLPRNSQGKITRADWLHALRDPILAPLWQPPEEQGESYIFRARVPLDLHYCKGHFDRIAIVPGVVQCRWALALAAEHLGLQAPVRAIEQLKYQQLLRPYDALTLSLRYDASRGKLHFSCDNGHGKCASGRIVYDLP</sequence>
<dbReference type="PANTHER" id="PTHR43767">
    <property type="entry name" value="LONG-CHAIN-FATTY-ACID--COA LIGASE"/>
    <property type="match status" value="1"/>
</dbReference>
<evidence type="ECO:0000259" key="1">
    <source>
        <dbReference type="Pfam" id="PF00501"/>
    </source>
</evidence>
<accession>A0A1C3H4H7</accession>
<protein>
    <submittedName>
        <fullName evidence="3">(3R)-hydroxymyristoyl-[ACP] dehydratase</fullName>
        <ecNumber evidence="3">4.2.1.-</ecNumber>
    </submittedName>
</protein>
<dbReference type="InterPro" id="IPR045851">
    <property type="entry name" value="AMP-bd_C_sf"/>
</dbReference>
<dbReference type="InterPro" id="IPR050237">
    <property type="entry name" value="ATP-dep_AMP-bd_enzyme"/>
</dbReference>
<dbReference type="Pfam" id="PF22818">
    <property type="entry name" value="ApeI-like"/>
    <property type="match status" value="1"/>
</dbReference>
<feature type="domain" description="AMP-dependent synthetase/ligase" evidence="1">
    <location>
        <begin position="84"/>
        <end position="258"/>
    </location>
</feature>
<name>A0A1C3H4H7_9GAMM</name>
<dbReference type="EMBL" id="FKLO01000045">
    <property type="protein sequence ID" value="SAM64650.1"/>
    <property type="molecule type" value="Genomic_DNA"/>
</dbReference>
<dbReference type="SUPFAM" id="SSF56801">
    <property type="entry name" value="Acetyl-CoA synthetase-like"/>
    <property type="match status" value="1"/>
</dbReference>
<reference evidence="4" key="1">
    <citation type="submission" date="2016-04" db="EMBL/GenBank/DDBJ databases">
        <authorList>
            <person name="Tagini F."/>
        </authorList>
    </citation>
    <scope>NUCLEOTIDE SEQUENCE [LARGE SCALE GENOMIC DNA]</scope>
    <source>
        <strain evidence="4">CHUV0807</strain>
    </source>
</reference>
<evidence type="ECO:0000313" key="3">
    <source>
        <dbReference type="EMBL" id="SAM64650.1"/>
    </source>
</evidence>
<dbReference type="PANTHER" id="PTHR43767:SF1">
    <property type="entry name" value="NONRIBOSOMAL PEPTIDE SYNTHASE PES1 (EUROFUNG)-RELATED"/>
    <property type="match status" value="1"/>
</dbReference>
<dbReference type="EC" id="4.2.1.-" evidence="3"/>
<dbReference type="SUPFAM" id="SSF54637">
    <property type="entry name" value="Thioesterase/thiol ester dehydrase-isomerase"/>
    <property type="match status" value="1"/>
</dbReference>
<proteinExistence type="predicted"/>
<feature type="domain" description="ApeI dehydratase-like" evidence="2">
    <location>
        <begin position="418"/>
        <end position="515"/>
    </location>
</feature>
<dbReference type="GO" id="GO:0016878">
    <property type="term" value="F:acid-thiol ligase activity"/>
    <property type="evidence" value="ECO:0007669"/>
    <property type="project" value="UniProtKB-ARBA"/>
</dbReference>
<evidence type="ECO:0000313" key="4">
    <source>
        <dbReference type="Proteomes" id="UP000190837"/>
    </source>
</evidence>
<dbReference type="RefSeq" id="WP_179123565.1">
    <property type="nucleotide sequence ID" value="NZ_CP171111.1"/>
</dbReference>
<evidence type="ECO:0000259" key="2">
    <source>
        <dbReference type="Pfam" id="PF22818"/>
    </source>
</evidence>
<dbReference type="Proteomes" id="UP000190837">
    <property type="component" value="Unassembled WGS sequence"/>
</dbReference>
<keyword evidence="3" id="KW-0456">Lyase</keyword>
<dbReference type="Gene3D" id="3.40.50.12780">
    <property type="entry name" value="N-terminal domain of ligase-like"/>
    <property type="match status" value="1"/>
</dbReference>